<dbReference type="GO" id="GO:0022857">
    <property type="term" value="F:transmembrane transporter activity"/>
    <property type="evidence" value="ECO:0007669"/>
    <property type="project" value="InterPro"/>
</dbReference>
<dbReference type="InterPro" id="IPR001851">
    <property type="entry name" value="ABC_transp_permease"/>
</dbReference>
<feature type="transmembrane region" description="Helical" evidence="7">
    <location>
        <begin position="200"/>
        <end position="220"/>
    </location>
</feature>
<feature type="region of interest" description="Disordered" evidence="6">
    <location>
        <begin position="1"/>
        <end position="24"/>
    </location>
</feature>
<feature type="transmembrane region" description="Helical" evidence="7">
    <location>
        <begin position="312"/>
        <end position="332"/>
    </location>
</feature>
<keyword evidence="4 7" id="KW-1133">Transmembrane helix</keyword>
<keyword evidence="3 7" id="KW-0812">Transmembrane</keyword>
<feature type="transmembrane region" description="Helical" evidence="7">
    <location>
        <begin position="150"/>
        <end position="169"/>
    </location>
</feature>
<dbReference type="EMBL" id="PYYB01000001">
    <property type="protein sequence ID" value="PTL60038.1"/>
    <property type="molecule type" value="Genomic_DNA"/>
</dbReference>
<protein>
    <recommendedName>
        <fullName evidence="10">ABC transporter permease</fullName>
    </recommendedName>
</protein>
<comment type="caution">
    <text evidence="8">The sequence shown here is derived from an EMBL/GenBank/DDBJ whole genome shotgun (WGS) entry which is preliminary data.</text>
</comment>
<evidence type="ECO:0000313" key="9">
    <source>
        <dbReference type="Proteomes" id="UP000240739"/>
    </source>
</evidence>
<dbReference type="CDD" id="cd06579">
    <property type="entry name" value="TM_PBP1_transp_AraH_like"/>
    <property type="match status" value="1"/>
</dbReference>
<name>A0A2T4ULF4_9ACTN</name>
<evidence type="ECO:0000256" key="2">
    <source>
        <dbReference type="ARBA" id="ARBA00022475"/>
    </source>
</evidence>
<evidence type="ECO:0008006" key="10">
    <source>
        <dbReference type="Google" id="ProtNLM"/>
    </source>
</evidence>
<evidence type="ECO:0000256" key="1">
    <source>
        <dbReference type="ARBA" id="ARBA00004651"/>
    </source>
</evidence>
<dbReference type="Pfam" id="PF02653">
    <property type="entry name" value="BPD_transp_2"/>
    <property type="match status" value="1"/>
</dbReference>
<feature type="transmembrane region" description="Helical" evidence="7">
    <location>
        <begin position="119"/>
        <end position="143"/>
    </location>
</feature>
<dbReference type="PANTHER" id="PTHR32196">
    <property type="entry name" value="ABC TRANSPORTER PERMEASE PROTEIN YPHD-RELATED-RELATED"/>
    <property type="match status" value="1"/>
</dbReference>
<dbReference type="GO" id="GO:0005886">
    <property type="term" value="C:plasma membrane"/>
    <property type="evidence" value="ECO:0007669"/>
    <property type="project" value="UniProtKB-SubCell"/>
</dbReference>
<feature type="transmembrane region" description="Helical" evidence="7">
    <location>
        <begin position="338"/>
        <end position="357"/>
    </location>
</feature>
<evidence type="ECO:0000256" key="7">
    <source>
        <dbReference type="SAM" id="Phobius"/>
    </source>
</evidence>
<feature type="transmembrane region" description="Helical" evidence="7">
    <location>
        <begin position="39"/>
        <end position="58"/>
    </location>
</feature>
<dbReference type="AlphaFoldDB" id="A0A2T4ULF4"/>
<evidence type="ECO:0000256" key="3">
    <source>
        <dbReference type="ARBA" id="ARBA00022692"/>
    </source>
</evidence>
<evidence type="ECO:0000313" key="8">
    <source>
        <dbReference type="EMBL" id="PTL60038.1"/>
    </source>
</evidence>
<keyword evidence="9" id="KW-1185">Reference proteome</keyword>
<proteinExistence type="predicted"/>
<feature type="transmembrane region" description="Helical" evidence="7">
    <location>
        <begin position="393"/>
        <end position="410"/>
    </location>
</feature>
<feature type="compositionally biased region" description="Pro residues" evidence="6">
    <location>
        <begin position="11"/>
        <end position="22"/>
    </location>
</feature>
<evidence type="ECO:0000256" key="4">
    <source>
        <dbReference type="ARBA" id="ARBA00022989"/>
    </source>
</evidence>
<evidence type="ECO:0000256" key="6">
    <source>
        <dbReference type="SAM" id="MobiDB-lite"/>
    </source>
</evidence>
<sequence length="415" mass="42805">MSTPEVLPAHAGPPPSAPPAPAAAPRDGAVRRFLGSTGFQGSITFVAFLIVFAVYVIWLGDTFASTDARFLDIHQNAPVLILGLAVMGTLIAGQFDLSVGGMATLTTFLAIGLKINEDWPFALVLAVCLGIGVLGGLVNGLLVMRLKVNTFIATLGTGGLFGGFASVYGKGTQLSPTDDSAPLPGWFTGPDSIGAFGHKFPAAILWAGVAGVALAGFLALRRRRPADRSPRTWDAISALVTLLVLGLAVGVLGVDGWIETTSWTIGILLVVGLLVWVLFTRTTYGRYLHATGSNPEAARLAGVNPEKETIRAFVLGGLLAALAGVILAANQGSASPDAGVGFLLPAFAAAFLSTVVLSTGRFTVWGALIGGTFLVWVSQGLIVGGLAFTYTDVVNGVVLVLAVALSTTLGRRALR</sequence>
<keyword evidence="2" id="KW-1003">Cell membrane</keyword>
<dbReference type="OrthoDB" id="3468954at2"/>
<comment type="subcellular location">
    <subcellularLocation>
        <location evidence="1">Cell membrane</location>
        <topology evidence="1">Multi-pass membrane protein</topology>
    </subcellularLocation>
</comment>
<feature type="transmembrane region" description="Helical" evidence="7">
    <location>
        <begin position="232"/>
        <end position="254"/>
    </location>
</feature>
<feature type="transmembrane region" description="Helical" evidence="7">
    <location>
        <begin position="79"/>
        <end position="99"/>
    </location>
</feature>
<feature type="transmembrane region" description="Helical" evidence="7">
    <location>
        <begin position="260"/>
        <end position="279"/>
    </location>
</feature>
<gene>
    <name evidence="8" type="ORF">C7Y72_10465</name>
</gene>
<accession>A0A2T4ULF4</accession>
<dbReference type="Proteomes" id="UP000240739">
    <property type="component" value="Unassembled WGS sequence"/>
</dbReference>
<feature type="transmembrane region" description="Helical" evidence="7">
    <location>
        <begin position="364"/>
        <end position="387"/>
    </location>
</feature>
<evidence type="ECO:0000256" key="5">
    <source>
        <dbReference type="ARBA" id="ARBA00023136"/>
    </source>
</evidence>
<dbReference type="RefSeq" id="WP_107568682.1">
    <property type="nucleotide sequence ID" value="NZ_PYYB01000001.1"/>
</dbReference>
<reference evidence="8 9" key="1">
    <citation type="submission" date="2018-03" db="EMBL/GenBank/DDBJ databases">
        <title>Aquarubrobacter algicola gen. nov., sp. nov., a novel actinobacterium isolated from shallow eutrophic lake during the end of cyanobacterial harmful algal blooms.</title>
        <authorList>
            <person name="Chun S.J."/>
        </authorList>
    </citation>
    <scope>NUCLEOTIDE SEQUENCE [LARGE SCALE GENOMIC DNA]</scope>
    <source>
        <strain evidence="8 9">Seoho-28</strain>
    </source>
</reference>
<keyword evidence="5 7" id="KW-0472">Membrane</keyword>
<organism evidence="8 9">
    <name type="scientific">Paraconexibacter algicola</name>
    <dbReference type="NCBI Taxonomy" id="2133960"/>
    <lineage>
        <taxon>Bacteria</taxon>
        <taxon>Bacillati</taxon>
        <taxon>Actinomycetota</taxon>
        <taxon>Thermoleophilia</taxon>
        <taxon>Solirubrobacterales</taxon>
        <taxon>Paraconexibacteraceae</taxon>
        <taxon>Paraconexibacter</taxon>
    </lineage>
</organism>